<keyword evidence="1" id="KW-0067">ATP-binding</keyword>
<dbReference type="PROSITE" id="PS51459">
    <property type="entry name" value="FIDO"/>
    <property type="match status" value="1"/>
</dbReference>
<organism evidence="3 4">
    <name type="scientific">Candidatus Yanofskybacteria bacterium RIFCSPHIGHO2_01_FULL_39_8b</name>
    <dbReference type="NCBI Taxonomy" id="1802659"/>
    <lineage>
        <taxon>Bacteria</taxon>
        <taxon>Candidatus Yanofskyibacteriota</taxon>
    </lineage>
</organism>
<dbReference type="PANTHER" id="PTHR13504">
    <property type="entry name" value="FIDO DOMAIN-CONTAINING PROTEIN DDB_G0283145"/>
    <property type="match status" value="1"/>
</dbReference>
<evidence type="ECO:0000313" key="3">
    <source>
        <dbReference type="EMBL" id="OGM98026.1"/>
    </source>
</evidence>
<evidence type="ECO:0000256" key="1">
    <source>
        <dbReference type="PIRSR" id="PIRSR640198-2"/>
    </source>
</evidence>
<sequence>MDPNNIITDICREITEKRAIIESDSDYGLRLTNRHNTALARIANVNSWWLEHPELRRRIYHNARSTRNVRRNLARATKVAEKCSEKAWSYLREHSPLDDNLNHRMLLDLAGIIEEENDRFRSVRATLGFAEYCPPNPLKIGTLLDETFETMNSIRHPVEAAIYLHLRIAGIQPFNDGNKRVARLLQNRYLYEKRLPPPSIAPSERGHYLDLLEHALSGYRDEIKLKMVPFYSYLGTKINTALDEIIDGNASVYNRNRTFLITQEMRLPRKRE</sequence>
<dbReference type="EMBL" id="MGIZ01000043">
    <property type="protein sequence ID" value="OGM98026.1"/>
    <property type="molecule type" value="Genomic_DNA"/>
</dbReference>
<dbReference type="PANTHER" id="PTHR13504:SF38">
    <property type="entry name" value="FIDO DOMAIN-CONTAINING PROTEIN"/>
    <property type="match status" value="1"/>
</dbReference>
<dbReference type="Pfam" id="PF02661">
    <property type="entry name" value="Fic"/>
    <property type="match status" value="1"/>
</dbReference>
<dbReference type="Proteomes" id="UP000177594">
    <property type="component" value="Unassembled WGS sequence"/>
</dbReference>
<evidence type="ECO:0000259" key="2">
    <source>
        <dbReference type="PROSITE" id="PS51459"/>
    </source>
</evidence>
<reference evidence="3 4" key="1">
    <citation type="journal article" date="2016" name="Nat. Commun.">
        <title>Thousands of microbial genomes shed light on interconnected biogeochemical processes in an aquifer system.</title>
        <authorList>
            <person name="Anantharaman K."/>
            <person name="Brown C.T."/>
            <person name="Hug L.A."/>
            <person name="Sharon I."/>
            <person name="Castelle C.J."/>
            <person name="Probst A.J."/>
            <person name="Thomas B.C."/>
            <person name="Singh A."/>
            <person name="Wilkins M.J."/>
            <person name="Karaoz U."/>
            <person name="Brodie E.L."/>
            <person name="Williams K.H."/>
            <person name="Hubbard S.S."/>
            <person name="Banfield J.F."/>
        </authorList>
    </citation>
    <scope>NUCLEOTIDE SEQUENCE [LARGE SCALE GENOMIC DNA]</scope>
</reference>
<accession>A0A1F8EAZ4</accession>
<dbReference type="SUPFAM" id="SSF140931">
    <property type="entry name" value="Fic-like"/>
    <property type="match status" value="1"/>
</dbReference>
<dbReference type="AlphaFoldDB" id="A0A1F8EAZ4"/>
<dbReference type="InterPro" id="IPR040198">
    <property type="entry name" value="Fido_containing"/>
</dbReference>
<evidence type="ECO:0000313" key="4">
    <source>
        <dbReference type="Proteomes" id="UP000177594"/>
    </source>
</evidence>
<feature type="binding site" evidence="1">
    <location>
        <begin position="176"/>
        <end position="183"/>
    </location>
    <ligand>
        <name>ATP</name>
        <dbReference type="ChEBI" id="CHEBI:30616"/>
    </ligand>
</feature>
<gene>
    <name evidence="3" type="ORF">A2817_02030</name>
</gene>
<name>A0A1F8EAZ4_9BACT</name>
<keyword evidence="1" id="KW-0547">Nucleotide-binding</keyword>
<dbReference type="Gene3D" id="1.10.3290.10">
    <property type="entry name" value="Fido-like domain"/>
    <property type="match status" value="1"/>
</dbReference>
<dbReference type="InterPro" id="IPR003812">
    <property type="entry name" value="Fido"/>
</dbReference>
<feature type="domain" description="Fido" evidence="2">
    <location>
        <begin position="94"/>
        <end position="236"/>
    </location>
</feature>
<dbReference type="InterPro" id="IPR036597">
    <property type="entry name" value="Fido-like_dom_sf"/>
</dbReference>
<dbReference type="GO" id="GO:0005524">
    <property type="term" value="F:ATP binding"/>
    <property type="evidence" value="ECO:0007669"/>
    <property type="project" value="UniProtKB-KW"/>
</dbReference>
<protein>
    <recommendedName>
        <fullName evidence="2">Fido domain-containing protein</fullName>
    </recommendedName>
</protein>
<comment type="caution">
    <text evidence="3">The sequence shown here is derived from an EMBL/GenBank/DDBJ whole genome shotgun (WGS) entry which is preliminary data.</text>
</comment>
<proteinExistence type="predicted"/>